<dbReference type="Proteomes" id="UP000282759">
    <property type="component" value="Unassembled WGS sequence"/>
</dbReference>
<keyword evidence="2" id="KW-1185">Reference proteome</keyword>
<dbReference type="EMBL" id="SACK01000007">
    <property type="protein sequence ID" value="RVT99787.1"/>
    <property type="molecule type" value="Genomic_DNA"/>
</dbReference>
<evidence type="ECO:0000313" key="2">
    <source>
        <dbReference type="Proteomes" id="UP000282759"/>
    </source>
</evidence>
<name>A0A437MQ76_9SPHI</name>
<dbReference type="RefSeq" id="WP_127706440.1">
    <property type="nucleotide sequence ID" value="NZ_SACK01000007.1"/>
</dbReference>
<sequence length="110" mass="12910">MVPIFFTIDNDLPVMIIPDTQAHVDGHPVLTYRYNVYYDEGFNNKQEEREDSLLLQSKTDPGYMGQIVIEDPGRLFTYIADGKTELTTEQVEEIIENINHYRDHPSLWQY</sequence>
<dbReference type="AlphaFoldDB" id="A0A437MQ76"/>
<evidence type="ECO:0000313" key="1">
    <source>
        <dbReference type="EMBL" id="RVT99787.1"/>
    </source>
</evidence>
<proteinExistence type="predicted"/>
<protein>
    <submittedName>
        <fullName evidence="1">Uncharacterized protein</fullName>
    </submittedName>
</protein>
<gene>
    <name evidence="1" type="ORF">EOD41_15200</name>
</gene>
<organism evidence="1 2">
    <name type="scientific">Mucilaginibacter limnophilus</name>
    <dbReference type="NCBI Taxonomy" id="1932778"/>
    <lineage>
        <taxon>Bacteria</taxon>
        <taxon>Pseudomonadati</taxon>
        <taxon>Bacteroidota</taxon>
        <taxon>Sphingobacteriia</taxon>
        <taxon>Sphingobacteriales</taxon>
        <taxon>Sphingobacteriaceae</taxon>
        <taxon>Mucilaginibacter</taxon>
    </lineage>
</organism>
<comment type="caution">
    <text evidence="1">The sequence shown here is derived from an EMBL/GenBank/DDBJ whole genome shotgun (WGS) entry which is preliminary data.</text>
</comment>
<dbReference type="OrthoDB" id="799157at2"/>
<accession>A0A437MQ76</accession>
<reference evidence="1 2" key="1">
    <citation type="submission" date="2019-01" db="EMBL/GenBank/DDBJ databases">
        <authorList>
            <person name="Chen W.-M."/>
        </authorList>
    </citation>
    <scope>NUCLEOTIDE SEQUENCE [LARGE SCALE GENOMIC DNA]</scope>
    <source>
        <strain evidence="1 2">YBJ-36</strain>
    </source>
</reference>